<evidence type="ECO:0000313" key="1">
    <source>
        <dbReference type="EMBL" id="PON75409.1"/>
    </source>
</evidence>
<proteinExistence type="predicted"/>
<name>A0A2P5DQ74_PARAD</name>
<dbReference type="AlphaFoldDB" id="A0A2P5DQ74"/>
<keyword evidence="2" id="KW-1185">Reference proteome</keyword>
<gene>
    <name evidence="1" type="ORF">PanWU01x14_043760</name>
</gene>
<dbReference type="EMBL" id="JXTB01000024">
    <property type="protein sequence ID" value="PON75409.1"/>
    <property type="molecule type" value="Genomic_DNA"/>
</dbReference>
<organism evidence="1 2">
    <name type="scientific">Parasponia andersonii</name>
    <name type="common">Sponia andersonii</name>
    <dbReference type="NCBI Taxonomy" id="3476"/>
    <lineage>
        <taxon>Eukaryota</taxon>
        <taxon>Viridiplantae</taxon>
        <taxon>Streptophyta</taxon>
        <taxon>Embryophyta</taxon>
        <taxon>Tracheophyta</taxon>
        <taxon>Spermatophyta</taxon>
        <taxon>Magnoliopsida</taxon>
        <taxon>eudicotyledons</taxon>
        <taxon>Gunneridae</taxon>
        <taxon>Pentapetalae</taxon>
        <taxon>rosids</taxon>
        <taxon>fabids</taxon>
        <taxon>Rosales</taxon>
        <taxon>Cannabaceae</taxon>
        <taxon>Parasponia</taxon>
    </lineage>
</organism>
<sequence length="136" mass="15250">MDDIFGGYYVYHLYGNDLSKLVLSMVTIYEDDTNGDQLSCVVEEVRLPPIPESELPYFPTYIKASSHSNGIIHMADPENEGTSVLLNPILGEFDLLIRQPGGPYYSKFTGDDLTLHGLAEWGFGVYKCVKIYVDEC</sequence>
<dbReference type="Proteomes" id="UP000237105">
    <property type="component" value="Unassembled WGS sequence"/>
</dbReference>
<accession>A0A2P5DQ74</accession>
<reference evidence="2" key="1">
    <citation type="submission" date="2016-06" db="EMBL/GenBank/DDBJ databases">
        <title>Parallel loss of symbiosis genes in relatives of nitrogen-fixing non-legume Parasponia.</title>
        <authorList>
            <person name="Van Velzen R."/>
            <person name="Holmer R."/>
            <person name="Bu F."/>
            <person name="Rutten L."/>
            <person name="Van Zeijl A."/>
            <person name="Liu W."/>
            <person name="Santuari L."/>
            <person name="Cao Q."/>
            <person name="Sharma T."/>
            <person name="Shen D."/>
            <person name="Roswanjaya Y."/>
            <person name="Wardhani T."/>
            <person name="Kalhor M.S."/>
            <person name="Jansen J."/>
            <person name="Van den Hoogen J."/>
            <person name="Gungor B."/>
            <person name="Hartog M."/>
            <person name="Hontelez J."/>
            <person name="Verver J."/>
            <person name="Yang W.-C."/>
            <person name="Schijlen E."/>
            <person name="Repin R."/>
            <person name="Schilthuizen M."/>
            <person name="Schranz E."/>
            <person name="Heidstra R."/>
            <person name="Miyata K."/>
            <person name="Fedorova E."/>
            <person name="Kohlen W."/>
            <person name="Bisseling T."/>
            <person name="Smit S."/>
            <person name="Geurts R."/>
        </authorList>
    </citation>
    <scope>NUCLEOTIDE SEQUENCE [LARGE SCALE GENOMIC DNA]</scope>
    <source>
        <strain evidence="2">cv. WU1-14</strain>
    </source>
</reference>
<protein>
    <submittedName>
        <fullName evidence="1">Uncharacterized protein</fullName>
    </submittedName>
</protein>
<comment type="caution">
    <text evidence="1">The sequence shown here is derived from an EMBL/GenBank/DDBJ whole genome shotgun (WGS) entry which is preliminary data.</text>
</comment>
<evidence type="ECO:0000313" key="2">
    <source>
        <dbReference type="Proteomes" id="UP000237105"/>
    </source>
</evidence>